<protein>
    <recommendedName>
        <fullName evidence="1">ABC-three component systems C-terminal domain-containing protein</fullName>
    </recommendedName>
</protein>
<dbReference type="Proteomes" id="UP001056109">
    <property type="component" value="Chromosome"/>
</dbReference>
<reference evidence="2" key="1">
    <citation type="submission" date="2022-06" db="EMBL/GenBank/DDBJ databases">
        <title>Complete Genome Sequence of Arcanobacterium pinnipediorum strain DSM 28752 isolated from a harbour seal.</title>
        <authorList>
            <person name="Borowiak M."/>
            <person name="Kreitlow A."/>
            <person name="Alssahen M."/>
            <person name="Malorny B."/>
            <person name="Laemmler C."/>
            <person name="Prenger-Berninghoff E."/>
            <person name="Siebert U."/>
            <person name="Ploetz M."/>
            <person name="Abdulmawjood A."/>
        </authorList>
    </citation>
    <scope>NUCLEOTIDE SEQUENCE</scope>
    <source>
        <strain evidence="2">DSM 28752</strain>
    </source>
</reference>
<gene>
    <name evidence="2" type="ORF">NG665_02375</name>
</gene>
<feature type="domain" description="ABC-three component systems C-terminal" evidence="1">
    <location>
        <begin position="220"/>
        <end position="352"/>
    </location>
</feature>
<dbReference type="Pfam" id="PF20277">
    <property type="entry name" value="CTD11"/>
    <property type="match status" value="1"/>
</dbReference>
<evidence type="ECO:0000313" key="3">
    <source>
        <dbReference type="Proteomes" id="UP001056109"/>
    </source>
</evidence>
<dbReference type="EMBL" id="CP099547">
    <property type="protein sequence ID" value="USR79848.1"/>
    <property type="molecule type" value="Genomic_DNA"/>
</dbReference>
<proteinExistence type="predicted"/>
<evidence type="ECO:0000259" key="1">
    <source>
        <dbReference type="Pfam" id="PF20277"/>
    </source>
</evidence>
<dbReference type="RefSeq" id="WP_252673707.1">
    <property type="nucleotide sequence ID" value="NZ_CP099547.1"/>
</dbReference>
<sequence length="370" mass="41235">MRSLLSLVCEAEPGFEGTDDDPVMAPPAASLNHIASGNRPFNSDIAEPVLRQNFEPYGLVAKLQERSQPQLERMAEAIHPFEPSITWDRVPEWCADYFTRALTAAVSNRQLVEDAQEKVRRIQTVAAHKRLGQALQMEAGSTCPALGCMDQLLQVNDQGVAVPSFEVTVIDPAGDPRSPANLIALCPHHHAMHTGTNPQAVQELKAIKDRLVSQFKSRLTMSPEGMEQWIRQVLEKIVGANRVDLHQPITEPLAVETKIPDDFMLQETVLAHVATWYAFIEATLKQIDYSDGWDFDEIRHSINSQYRRLKRLGIAQDDVFAQLTQWLQTTTGGKPIACQAVVSYFIQKCDVFEAPQPPATSGKEPQYALS</sequence>
<name>A0ABY5AI27_9ACTO</name>
<accession>A0ABY5AI27</accession>
<dbReference type="InterPro" id="IPR046921">
    <property type="entry name" value="ABC-3C_CTD11"/>
</dbReference>
<organism evidence="2 3">
    <name type="scientific">Arcanobacterium pinnipediorum</name>
    <dbReference type="NCBI Taxonomy" id="1503041"/>
    <lineage>
        <taxon>Bacteria</taxon>
        <taxon>Bacillati</taxon>
        <taxon>Actinomycetota</taxon>
        <taxon>Actinomycetes</taxon>
        <taxon>Actinomycetales</taxon>
        <taxon>Actinomycetaceae</taxon>
        <taxon>Arcanobacterium</taxon>
    </lineage>
</organism>
<evidence type="ECO:0000313" key="2">
    <source>
        <dbReference type="EMBL" id="USR79848.1"/>
    </source>
</evidence>
<keyword evidence="3" id="KW-1185">Reference proteome</keyword>